<evidence type="ECO:0000313" key="3">
    <source>
        <dbReference type="EMBL" id="KAJ7190688.1"/>
    </source>
</evidence>
<dbReference type="PANTHER" id="PTHR10039">
    <property type="entry name" value="AMELOGENIN"/>
    <property type="match status" value="1"/>
</dbReference>
<dbReference type="AlphaFoldDB" id="A0AAD6UMX0"/>
<name>A0AAD6UMX0_9AGAR</name>
<dbReference type="InterPro" id="IPR056884">
    <property type="entry name" value="NPHP3-like_N"/>
</dbReference>
<accession>A0AAD6UMX0</accession>
<reference evidence="3" key="1">
    <citation type="submission" date="2023-03" db="EMBL/GenBank/DDBJ databases">
        <title>Massive genome expansion in bonnet fungi (Mycena s.s.) driven by repeated elements and novel gene families across ecological guilds.</title>
        <authorList>
            <consortium name="Lawrence Berkeley National Laboratory"/>
            <person name="Harder C.B."/>
            <person name="Miyauchi S."/>
            <person name="Viragh M."/>
            <person name="Kuo A."/>
            <person name="Thoen E."/>
            <person name="Andreopoulos B."/>
            <person name="Lu D."/>
            <person name="Skrede I."/>
            <person name="Drula E."/>
            <person name="Henrissat B."/>
            <person name="Morin E."/>
            <person name="Kohler A."/>
            <person name="Barry K."/>
            <person name="LaButti K."/>
            <person name="Morin E."/>
            <person name="Salamov A."/>
            <person name="Lipzen A."/>
            <person name="Mereny Z."/>
            <person name="Hegedus B."/>
            <person name="Baldrian P."/>
            <person name="Stursova M."/>
            <person name="Weitz H."/>
            <person name="Taylor A."/>
            <person name="Grigoriev I.V."/>
            <person name="Nagy L.G."/>
            <person name="Martin F."/>
            <person name="Kauserud H."/>
        </authorList>
    </citation>
    <scope>NUCLEOTIDE SEQUENCE</scope>
    <source>
        <strain evidence="3">9144</strain>
    </source>
</reference>
<comment type="caution">
    <text evidence="3">The sequence shown here is derived from an EMBL/GenBank/DDBJ whole genome shotgun (WGS) entry which is preliminary data.</text>
</comment>
<dbReference type="InterPro" id="IPR027417">
    <property type="entry name" value="P-loop_NTPase"/>
</dbReference>
<evidence type="ECO:0000256" key="1">
    <source>
        <dbReference type="ARBA" id="ARBA00022737"/>
    </source>
</evidence>
<dbReference type="Pfam" id="PF24883">
    <property type="entry name" value="NPHP3_N"/>
    <property type="match status" value="1"/>
</dbReference>
<dbReference type="Gene3D" id="3.40.50.300">
    <property type="entry name" value="P-loop containing nucleotide triphosphate hydrolases"/>
    <property type="match status" value="1"/>
</dbReference>
<proteinExistence type="predicted"/>
<feature type="domain" description="Nephrocystin 3-like N-terminal" evidence="2">
    <location>
        <begin position="65"/>
        <end position="214"/>
    </location>
</feature>
<evidence type="ECO:0000259" key="2">
    <source>
        <dbReference type="Pfam" id="PF24883"/>
    </source>
</evidence>
<dbReference type="PANTHER" id="PTHR10039:SF14">
    <property type="entry name" value="NACHT DOMAIN-CONTAINING PROTEIN"/>
    <property type="match status" value="1"/>
</dbReference>
<dbReference type="Proteomes" id="UP001219525">
    <property type="component" value="Unassembled WGS sequence"/>
</dbReference>
<evidence type="ECO:0000313" key="4">
    <source>
        <dbReference type="Proteomes" id="UP001219525"/>
    </source>
</evidence>
<gene>
    <name evidence="3" type="ORF">GGX14DRAFT_381872</name>
</gene>
<dbReference type="SUPFAM" id="SSF52540">
    <property type="entry name" value="P-loop containing nucleoside triphosphate hydrolases"/>
    <property type="match status" value="1"/>
</dbReference>
<keyword evidence="4" id="KW-1185">Reference proteome</keyword>
<sequence length="459" mass="52083">HILHRAIAGDAFHDSADRYPQPRCHPDTRLKMLDMLRDWAHGKGPPKNWTAEDHDLAPEDLEFCEDQGSRLLWLNGPAGSGKSAISQSFCQKLQADSLLGGSFFFKRGDPLRGNVKKLFPTIAYQLALLSPSFNHFVSQRMESDPAIVDRSLVNQLQALIVEPCRNSAPPQPVIIVIDGLDECEGHDIQEEILRSVAHAMHEEHISLRFFVASRPESHITEIFREPALEKFHHSLFIDQSFKDVRKYLEDEFNRIRREHRFTMATIPSPWPSSGTIEDLVEKSSGYFIYAATVIRFIDDKNFRPTDRLETVLGIKECDSESPFDSLDQLYLQILSLVPLNSRSQLLRILTVIAAELWLHPFHIDQLLELKMGDCHLILRGLHSIISVPGPEHGIDRGYISIGHHASFLDFLNNPIRSGTFFVGGTQQRMELAGDILNALSYKDSDYPLPPQYAGQHVAW</sequence>
<protein>
    <recommendedName>
        <fullName evidence="2">Nephrocystin 3-like N-terminal domain-containing protein</fullName>
    </recommendedName>
</protein>
<dbReference type="EMBL" id="JARJCW010000144">
    <property type="protein sequence ID" value="KAJ7190688.1"/>
    <property type="molecule type" value="Genomic_DNA"/>
</dbReference>
<organism evidence="3 4">
    <name type="scientific">Mycena pura</name>
    <dbReference type="NCBI Taxonomy" id="153505"/>
    <lineage>
        <taxon>Eukaryota</taxon>
        <taxon>Fungi</taxon>
        <taxon>Dikarya</taxon>
        <taxon>Basidiomycota</taxon>
        <taxon>Agaricomycotina</taxon>
        <taxon>Agaricomycetes</taxon>
        <taxon>Agaricomycetidae</taxon>
        <taxon>Agaricales</taxon>
        <taxon>Marasmiineae</taxon>
        <taxon>Mycenaceae</taxon>
        <taxon>Mycena</taxon>
    </lineage>
</organism>
<feature type="non-terminal residue" evidence="3">
    <location>
        <position position="1"/>
    </location>
</feature>
<keyword evidence="1" id="KW-0677">Repeat</keyword>